<name>A0AAN7XMU4_ELEMC</name>
<proteinExistence type="predicted"/>
<keyword evidence="2" id="KW-1185">Reference proteome</keyword>
<reference evidence="1 2" key="2">
    <citation type="journal article" date="2023" name="Mol. Biol. Evol.">
        <title>Genomics of Secondarily Temperate Adaptation in the Only Non-Antarctic Icefish.</title>
        <authorList>
            <person name="Rivera-Colon A.G."/>
            <person name="Rayamajhi N."/>
            <person name="Minhas B.F."/>
            <person name="Madrigal G."/>
            <person name="Bilyk K.T."/>
            <person name="Yoon V."/>
            <person name="Hune M."/>
            <person name="Gregory S."/>
            <person name="Cheng C.H.C."/>
            <person name="Catchen J.M."/>
        </authorList>
    </citation>
    <scope>NUCLEOTIDE SEQUENCE [LARGE SCALE GENOMIC DNA]</scope>
    <source>
        <strain evidence="1">JMC-PN-2008</strain>
    </source>
</reference>
<comment type="caution">
    <text evidence="1">The sequence shown here is derived from an EMBL/GenBank/DDBJ whole genome shotgun (WGS) entry which is preliminary data.</text>
</comment>
<reference evidence="1 2" key="1">
    <citation type="journal article" date="2023" name="Genes (Basel)">
        <title>Chromosome-Level Genome Assembly and Circadian Gene Repertoire of the Patagonia Blennie Eleginops maclovinus-The Closest Ancestral Proxy of Antarctic Cryonotothenioids.</title>
        <authorList>
            <person name="Cheng C.C."/>
            <person name="Rivera-Colon A.G."/>
            <person name="Minhas B.F."/>
            <person name="Wilson L."/>
            <person name="Rayamajhi N."/>
            <person name="Vargas-Chacoff L."/>
            <person name="Catchen J.M."/>
        </authorList>
    </citation>
    <scope>NUCLEOTIDE SEQUENCE [LARGE SCALE GENOMIC DNA]</scope>
    <source>
        <strain evidence="1">JMC-PN-2008</strain>
    </source>
</reference>
<sequence length="75" mass="7893">MNVGVPYLACRSSCPYCDRVGVTAGPRYSSGLKLGLCVHLQVRRVSCLVMVSGSAVQQCPPRAAASSRCCRGFGV</sequence>
<evidence type="ECO:0000313" key="1">
    <source>
        <dbReference type="EMBL" id="KAK5863329.1"/>
    </source>
</evidence>
<dbReference type="AlphaFoldDB" id="A0AAN7XMU4"/>
<protein>
    <submittedName>
        <fullName evidence="1">Uncharacterized protein</fullName>
    </submittedName>
</protein>
<organism evidence="1 2">
    <name type="scientific">Eleginops maclovinus</name>
    <name type="common">Patagonian blennie</name>
    <name type="synonym">Eleginus maclovinus</name>
    <dbReference type="NCBI Taxonomy" id="56733"/>
    <lineage>
        <taxon>Eukaryota</taxon>
        <taxon>Metazoa</taxon>
        <taxon>Chordata</taxon>
        <taxon>Craniata</taxon>
        <taxon>Vertebrata</taxon>
        <taxon>Euteleostomi</taxon>
        <taxon>Actinopterygii</taxon>
        <taxon>Neopterygii</taxon>
        <taxon>Teleostei</taxon>
        <taxon>Neoteleostei</taxon>
        <taxon>Acanthomorphata</taxon>
        <taxon>Eupercaria</taxon>
        <taxon>Perciformes</taxon>
        <taxon>Notothenioidei</taxon>
        <taxon>Eleginopidae</taxon>
        <taxon>Eleginops</taxon>
    </lineage>
</organism>
<dbReference type="Proteomes" id="UP001346869">
    <property type="component" value="Unassembled WGS sequence"/>
</dbReference>
<evidence type="ECO:0000313" key="2">
    <source>
        <dbReference type="Proteomes" id="UP001346869"/>
    </source>
</evidence>
<accession>A0AAN7XMU4</accession>
<dbReference type="EMBL" id="JAUZQC010000011">
    <property type="protein sequence ID" value="KAK5863329.1"/>
    <property type="molecule type" value="Genomic_DNA"/>
</dbReference>
<gene>
    <name evidence="1" type="ORF">PBY51_000367</name>
</gene>